<evidence type="ECO:0000313" key="2">
    <source>
        <dbReference type="Proteomes" id="UP000317494"/>
    </source>
</evidence>
<sequence>MARCHLRIILSCNDILTHIATPTRIWLPLQRLIADLYLSATTQAYAMANPLLNVDVIIDGYCAYDAWTETDDLPSTAFDAALSLSDPALVCDANTRREAAGLPPLHTVPLPPTASTPRGHKILLTLSAWLSASSMFCGVISPDMLKNKKGVAMLESIDIRIANVKKFMQRLTKRRELTVDVAQINDPYGPPQDTPKYSAIVGSLETLAGCEAVNDIRHKNGLEPLDIYVIDVISKNARVAQHEMETKISSTYIRNYLASHQPIA</sequence>
<dbReference type="VEuPathDB" id="FungiDB:SeMB42_g06059"/>
<dbReference type="SUPFAM" id="SSF52374">
    <property type="entry name" value="Nucleotidylyl transferase"/>
    <property type="match status" value="1"/>
</dbReference>
<dbReference type="Proteomes" id="UP000317494">
    <property type="component" value="Unassembled WGS sequence"/>
</dbReference>
<dbReference type="GO" id="GO:0004140">
    <property type="term" value="F:dephospho-CoA kinase activity"/>
    <property type="evidence" value="ECO:0007669"/>
    <property type="project" value="TreeGrafter"/>
</dbReference>
<gene>
    <name evidence="1" type="ORF">SeMB42_g06059</name>
</gene>
<comment type="caution">
    <text evidence="1">The sequence shown here is derived from an EMBL/GenBank/DDBJ whole genome shotgun (WGS) entry which is preliminary data.</text>
</comment>
<accession>A0A507CFJ2</accession>
<dbReference type="GO" id="GO:0015937">
    <property type="term" value="P:coenzyme A biosynthetic process"/>
    <property type="evidence" value="ECO:0007669"/>
    <property type="project" value="TreeGrafter"/>
</dbReference>
<dbReference type="PANTHER" id="PTHR10695:SF46">
    <property type="entry name" value="BIFUNCTIONAL COENZYME A SYNTHASE-RELATED"/>
    <property type="match status" value="1"/>
</dbReference>
<proteinExistence type="predicted"/>
<dbReference type="AlphaFoldDB" id="A0A507CFJ2"/>
<dbReference type="PANTHER" id="PTHR10695">
    <property type="entry name" value="DEPHOSPHO-COA KINASE-RELATED"/>
    <property type="match status" value="1"/>
</dbReference>
<evidence type="ECO:0000313" key="1">
    <source>
        <dbReference type="EMBL" id="TPX40280.1"/>
    </source>
</evidence>
<protein>
    <submittedName>
        <fullName evidence="1">Uncharacterized protein</fullName>
    </submittedName>
</protein>
<dbReference type="InterPro" id="IPR014729">
    <property type="entry name" value="Rossmann-like_a/b/a_fold"/>
</dbReference>
<dbReference type="EMBL" id="QEAN01000319">
    <property type="protein sequence ID" value="TPX40280.1"/>
    <property type="molecule type" value="Genomic_DNA"/>
</dbReference>
<dbReference type="Gene3D" id="3.40.50.620">
    <property type="entry name" value="HUPs"/>
    <property type="match status" value="1"/>
</dbReference>
<keyword evidence="2" id="KW-1185">Reference proteome</keyword>
<reference evidence="1 2" key="1">
    <citation type="journal article" date="2019" name="Sci. Rep.">
        <title>Comparative genomics of chytrid fungi reveal insights into the obligate biotrophic and pathogenic lifestyle of Synchytrium endobioticum.</title>
        <authorList>
            <person name="van de Vossenberg B.T.L.H."/>
            <person name="Warris S."/>
            <person name="Nguyen H.D.T."/>
            <person name="van Gent-Pelzer M.P.E."/>
            <person name="Joly D.L."/>
            <person name="van de Geest H.C."/>
            <person name="Bonants P.J.M."/>
            <person name="Smith D.S."/>
            <person name="Levesque C.A."/>
            <person name="van der Lee T.A.J."/>
        </authorList>
    </citation>
    <scope>NUCLEOTIDE SEQUENCE [LARGE SCALE GENOMIC DNA]</scope>
    <source>
        <strain evidence="1 2">MB42</strain>
    </source>
</reference>
<organism evidence="1 2">
    <name type="scientific">Synchytrium endobioticum</name>
    <dbReference type="NCBI Taxonomy" id="286115"/>
    <lineage>
        <taxon>Eukaryota</taxon>
        <taxon>Fungi</taxon>
        <taxon>Fungi incertae sedis</taxon>
        <taxon>Chytridiomycota</taxon>
        <taxon>Chytridiomycota incertae sedis</taxon>
        <taxon>Chytridiomycetes</taxon>
        <taxon>Synchytriales</taxon>
        <taxon>Synchytriaceae</taxon>
        <taxon>Synchytrium</taxon>
    </lineage>
</organism>
<name>A0A507CFJ2_9FUNG</name>
<dbReference type="STRING" id="286115.A0A507CFJ2"/>